<evidence type="ECO:0000313" key="6">
    <source>
        <dbReference type="EMBL" id="SFQ21740.1"/>
    </source>
</evidence>
<keyword evidence="3" id="KW-0067">ATP-binding</keyword>
<evidence type="ECO:0000259" key="4">
    <source>
        <dbReference type="Pfam" id="PF07728"/>
    </source>
</evidence>
<dbReference type="InterPro" id="IPR013615">
    <property type="entry name" value="CbbQ_C"/>
</dbReference>
<dbReference type="InterPro" id="IPR011704">
    <property type="entry name" value="ATPase_dyneun-rel_AAA"/>
</dbReference>
<evidence type="ECO:0000256" key="3">
    <source>
        <dbReference type="ARBA" id="ARBA00022840"/>
    </source>
</evidence>
<dbReference type="PANTHER" id="PTHR42759">
    <property type="entry name" value="MOXR FAMILY PROTEIN"/>
    <property type="match status" value="1"/>
</dbReference>
<dbReference type="EMBL" id="FOWX01000042">
    <property type="protein sequence ID" value="SFQ21740.1"/>
    <property type="molecule type" value="Genomic_DNA"/>
</dbReference>
<dbReference type="Pfam" id="PF07728">
    <property type="entry name" value="AAA_5"/>
    <property type="match status" value="1"/>
</dbReference>
<accession>A0A1I5WPV5</accession>
<gene>
    <name evidence="6" type="ORF">SAMN05216190_14218</name>
</gene>
<sequence>MHQTLAPHNRAEADQPYYLPTANETAVFTAAYRRKLPLMLKGPTGCGKTRFVEHMASTLGLPLISIACHDDITAADLVGRYLLTGGEMVWVAGPLTRAVRAGGICYLDEAVEARADSTVVIHPLDDHRRVLNIGRTGESIKAPPSFMLVLSHNPGYQSILKDLKQSTRQRMVAIEMGYPAADNEIAIVMRENGAGNACAAGLVKLANAIRKLDTSLLSEVSSTRTLVNTACLIN</sequence>
<comment type="similarity">
    <text evidence="1">Belongs to the CbbQ/NirQ/NorQ/GpvN family.</text>
</comment>
<organism evidence="6 7">
    <name type="scientific">Pseudomonas borbori</name>
    <dbReference type="NCBI Taxonomy" id="289003"/>
    <lineage>
        <taxon>Bacteria</taxon>
        <taxon>Pseudomonadati</taxon>
        <taxon>Pseudomonadota</taxon>
        <taxon>Gammaproteobacteria</taxon>
        <taxon>Pseudomonadales</taxon>
        <taxon>Pseudomonadaceae</taxon>
        <taxon>Pseudomonas</taxon>
    </lineage>
</organism>
<keyword evidence="7" id="KW-1185">Reference proteome</keyword>
<evidence type="ECO:0000256" key="1">
    <source>
        <dbReference type="ARBA" id="ARBA00009417"/>
    </source>
</evidence>
<dbReference type="Gene3D" id="3.40.50.300">
    <property type="entry name" value="P-loop containing nucleotide triphosphate hydrolases"/>
    <property type="match status" value="1"/>
</dbReference>
<dbReference type="SUPFAM" id="SSF52540">
    <property type="entry name" value="P-loop containing nucleoside triphosphate hydrolases"/>
    <property type="match status" value="1"/>
</dbReference>
<dbReference type="AlphaFoldDB" id="A0A1I5WPV5"/>
<proteinExistence type="inferred from homology"/>
<dbReference type="GO" id="GO:0016887">
    <property type="term" value="F:ATP hydrolysis activity"/>
    <property type="evidence" value="ECO:0007669"/>
    <property type="project" value="InterPro"/>
</dbReference>
<name>A0A1I5WPV5_9PSED</name>
<protein>
    <submittedName>
        <fullName evidence="6">Nitric oxide reductase NorQ protein</fullName>
    </submittedName>
</protein>
<reference evidence="7" key="1">
    <citation type="submission" date="2016-10" db="EMBL/GenBank/DDBJ databases">
        <authorList>
            <person name="Varghese N."/>
            <person name="Submissions S."/>
        </authorList>
    </citation>
    <scope>NUCLEOTIDE SEQUENCE [LARGE SCALE GENOMIC DNA]</scope>
    <source>
        <strain evidence="7">DSM 17834</strain>
    </source>
</reference>
<dbReference type="STRING" id="289003.SAMN05216190_14218"/>
<dbReference type="Proteomes" id="UP000198784">
    <property type="component" value="Unassembled WGS sequence"/>
</dbReference>
<dbReference type="Pfam" id="PF08406">
    <property type="entry name" value="CbbQ_C"/>
    <property type="match status" value="1"/>
</dbReference>
<keyword evidence="2" id="KW-0547">Nucleotide-binding</keyword>
<evidence type="ECO:0000313" key="7">
    <source>
        <dbReference type="Proteomes" id="UP000198784"/>
    </source>
</evidence>
<evidence type="ECO:0000259" key="5">
    <source>
        <dbReference type="Pfam" id="PF08406"/>
    </source>
</evidence>
<dbReference type="GO" id="GO:0005524">
    <property type="term" value="F:ATP binding"/>
    <property type="evidence" value="ECO:0007669"/>
    <property type="project" value="UniProtKB-KW"/>
</dbReference>
<dbReference type="InterPro" id="IPR050764">
    <property type="entry name" value="CbbQ/NirQ/NorQ/GpvN"/>
</dbReference>
<evidence type="ECO:0000256" key="2">
    <source>
        <dbReference type="ARBA" id="ARBA00022741"/>
    </source>
</evidence>
<feature type="domain" description="ATPase dynein-related AAA" evidence="4">
    <location>
        <begin position="37"/>
        <end position="171"/>
    </location>
</feature>
<feature type="domain" description="CbbQ/NirQ/NorQ C-terminal" evidence="5">
    <location>
        <begin position="184"/>
        <end position="233"/>
    </location>
</feature>
<dbReference type="PANTHER" id="PTHR42759:SF7">
    <property type="entry name" value="DENITRIFICATION REGULATORY PROTEIN NIRQ"/>
    <property type="match status" value="1"/>
</dbReference>
<dbReference type="InterPro" id="IPR027417">
    <property type="entry name" value="P-loop_NTPase"/>
</dbReference>